<dbReference type="SUPFAM" id="SSF52540">
    <property type="entry name" value="P-loop containing nucleoside triphosphate hydrolases"/>
    <property type="match status" value="1"/>
</dbReference>
<dbReference type="InterPro" id="IPR007694">
    <property type="entry name" value="DNA_helicase_DnaB-like_C"/>
</dbReference>
<keyword evidence="5 12" id="KW-0347">Helicase</keyword>
<dbReference type="GO" id="GO:0005829">
    <property type="term" value="C:cytosol"/>
    <property type="evidence" value="ECO:0007669"/>
    <property type="project" value="TreeGrafter"/>
</dbReference>
<organism evidence="12">
    <name type="scientific">hydrothermal vent metagenome</name>
    <dbReference type="NCBI Taxonomy" id="652676"/>
    <lineage>
        <taxon>unclassified sequences</taxon>
        <taxon>metagenomes</taxon>
        <taxon>ecological metagenomes</taxon>
    </lineage>
</organism>
<name>A0A3B1DZ22_9ZZZZ</name>
<dbReference type="GO" id="GO:0006260">
    <property type="term" value="P:DNA replication"/>
    <property type="evidence" value="ECO:0007669"/>
    <property type="project" value="UniProtKB-KW"/>
</dbReference>
<dbReference type="PANTHER" id="PTHR30153">
    <property type="entry name" value="REPLICATIVE DNA HELICASE DNAB"/>
    <property type="match status" value="1"/>
</dbReference>
<keyword evidence="6" id="KW-0067">ATP-binding</keyword>
<dbReference type="Pfam" id="PF00772">
    <property type="entry name" value="DnaB"/>
    <property type="match status" value="1"/>
</dbReference>
<evidence type="ECO:0000256" key="10">
    <source>
        <dbReference type="ARBA" id="ARBA00048954"/>
    </source>
</evidence>
<dbReference type="InterPro" id="IPR007693">
    <property type="entry name" value="DNA_helicase_DnaB-like_N"/>
</dbReference>
<dbReference type="EMBL" id="UOGK01000707">
    <property type="protein sequence ID" value="VAX42523.1"/>
    <property type="molecule type" value="Genomic_DNA"/>
</dbReference>
<reference evidence="12" key="1">
    <citation type="submission" date="2018-06" db="EMBL/GenBank/DDBJ databases">
        <authorList>
            <person name="Zhirakovskaya E."/>
        </authorList>
    </citation>
    <scope>NUCLEOTIDE SEQUENCE</scope>
</reference>
<gene>
    <name evidence="12" type="ORF">MNBD_PLANCTO03-1365</name>
</gene>
<dbReference type="GO" id="GO:0016887">
    <property type="term" value="F:ATP hydrolysis activity"/>
    <property type="evidence" value="ECO:0007669"/>
    <property type="project" value="RHEA"/>
</dbReference>
<evidence type="ECO:0000256" key="1">
    <source>
        <dbReference type="ARBA" id="ARBA00008428"/>
    </source>
</evidence>
<feature type="domain" description="SF4 helicase" evidence="11">
    <location>
        <begin position="205"/>
        <end position="253"/>
    </location>
</feature>
<dbReference type="Gene3D" id="3.40.50.300">
    <property type="entry name" value="P-loop containing nucleotide triphosphate hydrolases"/>
    <property type="match status" value="1"/>
</dbReference>
<evidence type="ECO:0000256" key="5">
    <source>
        <dbReference type="ARBA" id="ARBA00022806"/>
    </source>
</evidence>
<protein>
    <recommendedName>
        <fullName evidence="9">DNA 5'-3' helicase</fullName>
        <ecNumber evidence="9">5.6.2.3</ecNumber>
    </recommendedName>
</protein>
<dbReference type="InterPro" id="IPR016136">
    <property type="entry name" value="DNA_helicase_N/primase_C"/>
</dbReference>
<dbReference type="Gene3D" id="1.10.860.10">
    <property type="entry name" value="DNAb Helicase, Chain A"/>
    <property type="match status" value="1"/>
</dbReference>
<keyword evidence="3" id="KW-0547">Nucleotide-binding</keyword>
<dbReference type="Pfam" id="PF03796">
    <property type="entry name" value="DnaB_C"/>
    <property type="match status" value="1"/>
</dbReference>
<evidence type="ECO:0000256" key="6">
    <source>
        <dbReference type="ARBA" id="ARBA00022840"/>
    </source>
</evidence>
<dbReference type="GO" id="GO:0003677">
    <property type="term" value="F:DNA binding"/>
    <property type="evidence" value="ECO:0007669"/>
    <property type="project" value="UniProtKB-KW"/>
</dbReference>
<comment type="catalytic activity">
    <reaction evidence="10">
        <text>ATP + H2O = ADP + phosphate + H(+)</text>
        <dbReference type="Rhea" id="RHEA:13065"/>
        <dbReference type="ChEBI" id="CHEBI:15377"/>
        <dbReference type="ChEBI" id="CHEBI:15378"/>
        <dbReference type="ChEBI" id="CHEBI:30616"/>
        <dbReference type="ChEBI" id="CHEBI:43474"/>
        <dbReference type="ChEBI" id="CHEBI:456216"/>
        <dbReference type="EC" id="5.6.2.3"/>
    </reaction>
</comment>
<feature type="non-terminal residue" evidence="12">
    <location>
        <position position="253"/>
    </location>
</feature>
<keyword evidence="2" id="KW-0235">DNA replication</keyword>
<proteinExistence type="inferred from homology"/>
<evidence type="ECO:0000256" key="4">
    <source>
        <dbReference type="ARBA" id="ARBA00022801"/>
    </source>
</evidence>
<dbReference type="AlphaFoldDB" id="A0A3B1DZ22"/>
<evidence type="ECO:0000256" key="2">
    <source>
        <dbReference type="ARBA" id="ARBA00022705"/>
    </source>
</evidence>
<evidence type="ECO:0000256" key="7">
    <source>
        <dbReference type="ARBA" id="ARBA00023125"/>
    </source>
</evidence>
<comment type="similarity">
    <text evidence="1">Belongs to the helicase family. DnaB subfamily.</text>
</comment>
<dbReference type="GO" id="GO:0043139">
    <property type="term" value="F:5'-3' DNA helicase activity"/>
    <property type="evidence" value="ECO:0007669"/>
    <property type="project" value="UniProtKB-EC"/>
</dbReference>
<keyword evidence="8" id="KW-0413">Isomerase</keyword>
<dbReference type="GO" id="GO:0005524">
    <property type="term" value="F:ATP binding"/>
    <property type="evidence" value="ECO:0007669"/>
    <property type="project" value="UniProtKB-KW"/>
</dbReference>
<keyword evidence="7" id="KW-0238">DNA-binding</keyword>
<dbReference type="PROSITE" id="PS51199">
    <property type="entry name" value="SF4_HELICASE"/>
    <property type="match status" value="1"/>
</dbReference>
<dbReference type="PANTHER" id="PTHR30153:SF2">
    <property type="entry name" value="REPLICATIVE DNA HELICASE"/>
    <property type="match status" value="1"/>
</dbReference>
<evidence type="ECO:0000256" key="9">
    <source>
        <dbReference type="ARBA" id="ARBA00044969"/>
    </source>
</evidence>
<accession>A0A3B1DZ22</accession>
<evidence type="ECO:0000259" key="11">
    <source>
        <dbReference type="PROSITE" id="PS51199"/>
    </source>
</evidence>
<evidence type="ECO:0000256" key="8">
    <source>
        <dbReference type="ARBA" id="ARBA00023235"/>
    </source>
</evidence>
<dbReference type="InterPro" id="IPR036185">
    <property type="entry name" value="DNA_heli_DnaB-like_N_sf"/>
</dbReference>
<dbReference type="SUPFAM" id="SSF48024">
    <property type="entry name" value="N-terminal domain of DnaB helicase"/>
    <property type="match status" value="1"/>
</dbReference>
<dbReference type="EC" id="5.6.2.3" evidence="9"/>
<dbReference type="InterPro" id="IPR027417">
    <property type="entry name" value="P-loop_NTPase"/>
</dbReference>
<keyword evidence="4 12" id="KW-0378">Hydrolase</keyword>
<evidence type="ECO:0000313" key="12">
    <source>
        <dbReference type="EMBL" id="VAX42523.1"/>
    </source>
</evidence>
<evidence type="ECO:0000256" key="3">
    <source>
        <dbReference type="ARBA" id="ARBA00022741"/>
    </source>
</evidence>
<sequence>MQDTNPGFSTRRKWDREQTTSAEVLRELLDSLPPHSREAEMSLLGSLILDPKAVAEVLGVLHGPDLFYTEDHANIYKAILALYDQHEGWDAVQLLEYLRDQGQLDSIGGVDYLKQLAECVPSAVNAPHYAKLIASKHRLRALIDTSWRIIYDAHNVGQLGPDGVATLLDRAEAEIFEISHDKSMRDIAALADILQEEIERLEALEGKGLTGVPTGYPDLDHMLSGLQPGEMLILAARPSMGKTAFALNIAEQV</sequence>